<feature type="chain" id="PRO_5022723145" description="Transmembrane protein" evidence="2">
    <location>
        <begin position="29"/>
        <end position="112"/>
    </location>
</feature>
<evidence type="ECO:0000256" key="1">
    <source>
        <dbReference type="SAM" id="MobiDB-lite"/>
    </source>
</evidence>
<evidence type="ECO:0000313" key="4">
    <source>
        <dbReference type="Proteomes" id="UP000323506"/>
    </source>
</evidence>
<dbReference type="AlphaFoldDB" id="A0A5D2BYW4"/>
<evidence type="ECO:0000313" key="3">
    <source>
        <dbReference type="EMBL" id="TYG62507.1"/>
    </source>
</evidence>
<dbReference type="Proteomes" id="UP000323506">
    <property type="component" value="Chromosome D07"/>
</dbReference>
<evidence type="ECO:0000256" key="2">
    <source>
        <dbReference type="SAM" id="SignalP"/>
    </source>
</evidence>
<proteinExistence type="predicted"/>
<keyword evidence="4" id="KW-1185">Reference proteome</keyword>
<feature type="signal peptide" evidence="2">
    <location>
        <begin position="1"/>
        <end position="28"/>
    </location>
</feature>
<gene>
    <name evidence="3" type="ORF">ES288_D07G237800v1</name>
</gene>
<accession>A0A5D2BYW4</accession>
<sequence>MKRSSYRNNNAVFFSVLVVSILLSMASSGSLLAEATIPNFSALQENLVRLSSARRSLKPDPPSKIHSPTQAQGGGQHDALCLLFVSYYSIVIVSNFIITISLSKFTPSVPQD</sequence>
<feature type="region of interest" description="Disordered" evidence="1">
    <location>
        <begin position="54"/>
        <end position="74"/>
    </location>
</feature>
<reference evidence="3 4" key="1">
    <citation type="submission" date="2019-06" db="EMBL/GenBank/DDBJ databases">
        <title>WGS assembly of Gossypium darwinii.</title>
        <authorList>
            <person name="Chen Z.J."/>
            <person name="Sreedasyam A."/>
            <person name="Ando A."/>
            <person name="Song Q."/>
            <person name="De L."/>
            <person name="Hulse-Kemp A."/>
            <person name="Ding M."/>
            <person name="Ye W."/>
            <person name="Kirkbride R."/>
            <person name="Jenkins J."/>
            <person name="Plott C."/>
            <person name="Lovell J."/>
            <person name="Lin Y.-M."/>
            <person name="Vaughn R."/>
            <person name="Liu B."/>
            <person name="Li W."/>
            <person name="Simpson S."/>
            <person name="Scheffler B."/>
            <person name="Saski C."/>
            <person name="Grover C."/>
            <person name="Hu G."/>
            <person name="Conover J."/>
            <person name="Carlson J."/>
            <person name="Shu S."/>
            <person name="Boston L."/>
            <person name="Williams M."/>
            <person name="Peterson D."/>
            <person name="Mcgee K."/>
            <person name="Jones D."/>
            <person name="Wendel J."/>
            <person name="Stelly D."/>
            <person name="Grimwood J."/>
            <person name="Schmutz J."/>
        </authorList>
    </citation>
    <scope>NUCLEOTIDE SEQUENCE [LARGE SCALE GENOMIC DNA]</scope>
    <source>
        <strain evidence="3">1808015.09</strain>
    </source>
</reference>
<name>A0A5D2BYW4_GOSDA</name>
<organism evidence="3 4">
    <name type="scientific">Gossypium darwinii</name>
    <name type="common">Darwin's cotton</name>
    <name type="synonym">Gossypium barbadense var. darwinii</name>
    <dbReference type="NCBI Taxonomy" id="34276"/>
    <lineage>
        <taxon>Eukaryota</taxon>
        <taxon>Viridiplantae</taxon>
        <taxon>Streptophyta</taxon>
        <taxon>Embryophyta</taxon>
        <taxon>Tracheophyta</taxon>
        <taxon>Spermatophyta</taxon>
        <taxon>Magnoliopsida</taxon>
        <taxon>eudicotyledons</taxon>
        <taxon>Gunneridae</taxon>
        <taxon>Pentapetalae</taxon>
        <taxon>rosids</taxon>
        <taxon>malvids</taxon>
        <taxon>Malvales</taxon>
        <taxon>Malvaceae</taxon>
        <taxon>Malvoideae</taxon>
        <taxon>Gossypium</taxon>
    </lineage>
</organism>
<protein>
    <recommendedName>
        <fullName evidence="5">Transmembrane protein</fullName>
    </recommendedName>
</protein>
<keyword evidence="2" id="KW-0732">Signal</keyword>
<evidence type="ECO:0008006" key="5">
    <source>
        <dbReference type="Google" id="ProtNLM"/>
    </source>
</evidence>
<dbReference type="EMBL" id="CM017707">
    <property type="protein sequence ID" value="TYG62507.1"/>
    <property type="molecule type" value="Genomic_DNA"/>
</dbReference>